<dbReference type="AlphaFoldDB" id="A0A560GYC4"/>
<dbReference type="InterPro" id="IPR036465">
    <property type="entry name" value="vWFA_dom_sf"/>
</dbReference>
<feature type="domain" description="VWFA" evidence="2">
    <location>
        <begin position="83"/>
        <end position="281"/>
    </location>
</feature>
<evidence type="ECO:0000313" key="4">
    <source>
        <dbReference type="Proteomes" id="UP000315751"/>
    </source>
</evidence>
<dbReference type="OrthoDB" id="6206554at2"/>
<keyword evidence="1" id="KW-0812">Transmembrane</keyword>
<dbReference type="SUPFAM" id="SSF53300">
    <property type="entry name" value="vWA-like"/>
    <property type="match status" value="1"/>
</dbReference>
<evidence type="ECO:0000313" key="3">
    <source>
        <dbReference type="EMBL" id="TWB39036.1"/>
    </source>
</evidence>
<dbReference type="Proteomes" id="UP000315751">
    <property type="component" value="Unassembled WGS sequence"/>
</dbReference>
<comment type="caution">
    <text evidence="3">The sequence shown here is derived from an EMBL/GenBank/DDBJ whole genome shotgun (WGS) entry which is preliminary data.</text>
</comment>
<dbReference type="RefSeq" id="WP_145734405.1">
    <property type="nucleotide sequence ID" value="NZ_VITR01000011.1"/>
</dbReference>
<dbReference type="Gene3D" id="3.40.50.410">
    <property type="entry name" value="von Willebrand factor, type A domain"/>
    <property type="match status" value="1"/>
</dbReference>
<dbReference type="Pfam" id="PF13519">
    <property type="entry name" value="VWA_2"/>
    <property type="match status" value="1"/>
</dbReference>
<sequence>MILNADHPWVLVLLPLAVLPWLRSPHRRTAIGSIAVVPADRLSAWVRLGLRIAGMLAIALIILALSGPYHGGRLVSRIGTGAQLVLLLDRSGSMSDTFAGRTPEGAEESKASATKRLLRDFIGRRPHDLFGVAAFSTAPMLVLPLTDHQDAVLAAVNASDRRGLNFTNIARGLGMALSMFAADRPDEHHVILLVSDGGAVIDPHVQDQLRALFARYRADLYFLFLRTAGSKGLFDEPGPDENTPQAMPEHFLHRYFQTLGVPYHAFQAESPGQVEEAIRQIDALERYPITYTEHLPRRDLTGWAYALACPPLLLLLAAKLMEARVRVRPAATRPDRRVAA</sequence>
<feature type="transmembrane region" description="Helical" evidence="1">
    <location>
        <begin position="6"/>
        <end position="23"/>
    </location>
</feature>
<keyword evidence="1" id="KW-1133">Transmembrane helix</keyword>
<feature type="transmembrane region" description="Helical" evidence="1">
    <location>
        <begin position="44"/>
        <end position="65"/>
    </location>
</feature>
<name>A0A560GYC4_9PROT</name>
<accession>A0A560GYC4</accession>
<dbReference type="InterPro" id="IPR002035">
    <property type="entry name" value="VWF_A"/>
</dbReference>
<gene>
    <name evidence="3" type="ORF">FBZ90_11131</name>
</gene>
<dbReference type="CDD" id="cd00198">
    <property type="entry name" value="vWFA"/>
    <property type="match status" value="1"/>
</dbReference>
<protein>
    <submittedName>
        <fullName evidence="3">MxaC protein</fullName>
    </submittedName>
</protein>
<proteinExistence type="predicted"/>
<dbReference type="PROSITE" id="PS50234">
    <property type="entry name" value="VWFA"/>
    <property type="match status" value="1"/>
</dbReference>
<evidence type="ECO:0000256" key="1">
    <source>
        <dbReference type="SAM" id="Phobius"/>
    </source>
</evidence>
<dbReference type="EMBL" id="VITR01000011">
    <property type="protein sequence ID" value="TWB39036.1"/>
    <property type="molecule type" value="Genomic_DNA"/>
</dbReference>
<organism evidence="3 4">
    <name type="scientific">Nitrospirillum amazonense</name>
    <dbReference type="NCBI Taxonomy" id="28077"/>
    <lineage>
        <taxon>Bacteria</taxon>
        <taxon>Pseudomonadati</taxon>
        <taxon>Pseudomonadota</taxon>
        <taxon>Alphaproteobacteria</taxon>
        <taxon>Rhodospirillales</taxon>
        <taxon>Azospirillaceae</taxon>
        <taxon>Nitrospirillum</taxon>
    </lineage>
</organism>
<dbReference type="SMART" id="SM00327">
    <property type="entry name" value="VWA"/>
    <property type="match status" value="1"/>
</dbReference>
<keyword evidence="1" id="KW-0472">Membrane</keyword>
<reference evidence="3 4" key="1">
    <citation type="submission" date="2019-06" db="EMBL/GenBank/DDBJ databases">
        <title>Genomic Encyclopedia of Type Strains, Phase IV (KMG-V): Genome sequencing to study the core and pangenomes of soil and plant-associated prokaryotes.</title>
        <authorList>
            <person name="Whitman W."/>
        </authorList>
    </citation>
    <scope>NUCLEOTIDE SEQUENCE [LARGE SCALE GENOMIC DNA]</scope>
    <source>
        <strain evidence="3 4">BR 11622</strain>
    </source>
</reference>
<evidence type="ECO:0000259" key="2">
    <source>
        <dbReference type="PROSITE" id="PS50234"/>
    </source>
</evidence>
<keyword evidence="4" id="KW-1185">Reference proteome</keyword>